<dbReference type="AlphaFoldDB" id="A0A6G0TDS2"/>
<protein>
    <recommendedName>
        <fullName evidence="3">Reverse transcriptase domain-containing protein</fullName>
    </recommendedName>
</protein>
<evidence type="ECO:0000313" key="2">
    <source>
        <dbReference type="Proteomes" id="UP000475862"/>
    </source>
</evidence>
<comment type="caution">
    <text evidence="1">The sequence shown here is derived from an EMBL/GenBank/DDBJ whole genome shotgun (WGS) entry which is preliminary data.</text>
</comment>
<dbReference type="OrthoDB" id="6777438at2759"/>
<dbReference type="EMBL" id="VYZN01000042">
    <property type="protein sequence ID" value="KAE9530775.1"/>
    <property type="molecule type" value="Genomic_DNA"/>
</dbReference>
<gene>
    <name evidence="1" type="ORF">AGLY_011237</name>
</gene>
<dbReference type="Proteomes" id="UP000475862">
    <property type="component" value="Unassembled WGS sequence"/>
</dbReference>
<keyword evidence="2" id="KW-1185">Reference proteome</keyword>
<sequence length="179" mass="21028">MGIGGIKELCELISRSRGQRLAKLVSTCKKYNDKHSVQEGYRRKGNINGIIVNLGVSFDSKLSFNNHVDSIRNKSYMKLRLLKLRFHIDYASLIWHSDSICQNQSLSCIQNNFLRYLSFKYHFERRPHSGFKMLNLKFLFKLLHNLVDCPELLERINFNKLITSHYYLGFSELSIIKHI</sequence>
<evidence type="ECO:0008006" key="3">
    <source>
        <dbReference type="Google" id="ProtNLM"/>
    </source>
</evidence>
<accession>A0A6G0TDS2</accession>
<proteinExistence type="predicted"/>
<organism evidence="1 2">
    <name type="scientific">Aphis glycines</name>
    <name type="common">Soybean aphid</name>
    <dbReference type="NCBI Taxonomy" id="307491"/>
    <lineage>
        <taxon>Eukaryota</taxon>
        <taxon>Metazoa</taxon>
        <taxon>Ecdysozoa</taxon>
        <taxon>Arthropoda</taxon>
        <taxon>Hexapoda</taxon>
        <taxon>Insecta</taxon>
        <taxon>Pterygota</taxon>
        <taxon>Neoptera</taxon>
        <taxon>Paraneoptera</taxon>
        <taxon>Hemiptera</taxon>
        <taxon>Sternorrhyncha</taxon>
        <taxon>Aphidomorpha</taxon>
        <taxon>Aphidoidea</taxon>
        <taxon>Aphididae</taxon>
        <taxon>Aphidini</taxon>
        <taxon>Aphis</taxon>
        <taxon>Aphis</taxon>
    </lineage>
</organism>
<name>A0A6G0TDS2_APHGL</name>
<evidence type="ECO:0000313" key="1">
    <source>
        <dbReference type="EMBL" id="KAE9530775.1"/>
    </source>
</evidence>
<reference evidence="1 2" key="1">
    <citation type="submission" date="2019-08" db="EMBL/GenBank/DDBJ databases">
        <title>The genome of the soybean aphid Biotype 1, its phylome, world population structure and adaptation to the North American continent.</title>
        <authorList>
            <person name="Giordano R."/>
            <person name="Donthu R.K."/>
            <person name="Hernandez A.G."/>
            <person name="Wright C.L."/>
            <person name="Zimin A.V."/>
        </authorList>
    </citation>
    <scope>NUCLEOTIDE SEQUENCE [LARGE SCALE GENOMIC DNA]</scope>
    <source>
        <tissue evidence="1">Whole aphids</tissue>
    </source>
</reference>